<feature type="transmembrane region" description="Helical" evidence="1">
    <location>
        <begin position="82"/>
        <end position="100"/>
    </location>
</feature>
<evidence type="ECO:0000313" key="3">
    <source>
        <dbReference type="Proteomes" id="UP001199044"/>
    </source>
</evidence>
<dbReference type="EMBL" id="JAIWIU010000003">
    <property type="protein sequence ID" value="MCA2014534.1"/>
    <property type="molecule type" value="Genomic_DNA"/>
</dbReference>
<evidence type="ECO:0000313" key="2">
    <source>
        <dbReference type="EMBL" id="MCA2014534.1"/>
    </source>
</evidence>
<keyword evidence="1" id="KW-0472">Membrane</keyword>
<gene>
    <name evidence="2" type="ORF">LDJ79_00330</name>
</gene>
<evidence type="ECO:0000256" key="1">
    <source>
        <dbReference type="SAM" id="Phobius"/>
    </source>
</evidence>
<keyword evidence="3" id="KW-1185">Reference proteome</keyword>
<reference evidence="3" key="1">
    <citation type="submission" date="2023-07" db="EMBL/GenBank/DDBJ databases">
        <title>Molecular identification of indigenous halophilic bacteria isolated from red sea cost, biodegradation of synthetic dyes and assessment of degraded metabolite toxicity.</title>
        <authorList>
            <person name="Chaieb K."/>
            <person name="Altayb H.N."/>
        </authorList>
    </citation>
    <scope>NUCLEOTIDE SEQUENCE [LARGE SCALE GENOMIC DNA]</scope>
    <source>
        <strain evidence="3">K20</strain>
    </source>
</reference>
<dbReference type="RefSeq" id="WP_225249179.1">
    <property type="nucleotide sequence ID" value="NZ_JAIWIU010000003.1"/>
</dbReference>
<feature type="transmembrane region" description="Helical" evidence="1">
    <location>
        <begin position="20"/>
        <end position="38"/>
    </location>
</feature>
<protein>
    <submittedName>
        <fullName evidence="2">Uncharacterized protein</fullName>
    </submittedName>
</protein>
<comment type="caution">
    <text evidence="2">The sequence shown here is derived from an EMBL/GenBank/DDBJ whole genome shotgun (WGS) entry which is preliminary data.</text>
</comment>
<proteinExistence type="predicted"/>
<keyword evidence="1" id="KW-0812">Transmembrane</keyword>
<accession>A0ABS7YFT4</accession>
<organism evidence="2 3">
    <name type="scientific">Vibrio tritonius</name>
    <dbReference type="NCBI Taxonomy" id="1435069"/>
    <lineage>
        <taxon>Bacteria</taxon>
        <taxon>Pseudomonadati</taxon>
        <taxon>Pseudomonadota</taxon>
        <taxon>Gammaproteobacteria</taxon>
        <taxon>Vibrionales</taxon>
        <taxon>Vibrionaceae</taxon>
        <taxon>Vibrio</taxon>
    </lineage>
</organism>
<keyword evidence="1" id="KW-1133">Transmembrane helix</keyword>
<name>A0ABS7YFT4_9VIBR</name>
<dbReference type="Proteomes" id="UP001199044">
    <property type="component" value="Unassembled WGS sequence"/>
</dbReference>
<sequence>MATLIGTKKRKLNVAKLMTYVIHSASVLVNFHVLQNLITSGSEINYKTIGYMLISVLSYIPMLGICVALGCLHFLHLSYTNMMVFMVILPTALWLIHGFVNQNQLLKK</sequence>
<feature type="transmembrane region" description="Helical" evidence="1">
    <location>
        <begin position="50"/>
        <end position="76"/>
    </location>
</feature>